<accession>A0A7X1E2Y9</accession>
<organism evidence="2 3">
    <name type="scientific">Puniceicoccus vermicola</name>
    <dbReference type="NCBI Taxonomy" id="388746"/>
    <lineage>
        <taxon>Bacteria</taxon>
        <taxon>Pseudomonadati</taxon>
        <taxon>Verrucomicrobiota</taxon>
        <taxon>Opitutia</taxon>
        <taxon>Puniceicoccales</taxon>
        <taxon>Puniceicoccaceae</taxon>
        <taxon>Puniceicoccus</taxon>
    </lineage>
</organism>
<feature type="domain" description="PPi-type phosphoenolpyruvate carboxykinase lobe 2" evidence="1">
    <location>
        <begin position="510"/>
        <end position="619"/>
    </location>
</feature>
<dbReference type="AlphaFoldDB" id="A0A7X1E2Y9"/>
<dbReference type="Pfam" id="PF26300">
    <property type="entry name" value="PEPCK_PPi_lobe_2"/>
    <property type="match status" value="1"/>
</dbReference>
<gene>
    <name evidence="2" type="ORF">H5P30_01215</name>
</gene>
<protein>
    <recommendedName>
        <fullName evidence="1">PPi-type phosphoenolpyruvate carboxykinase lobe 2 domain-containing protein</fullName>
    </recommendedName>
</protein>
<evidence type="ECO:0000313" key="2">
    <source>
        <dbReference type="EMBL" id="MBC2600393.1"/>
    </source>
</evidence>
<evidence type="ECO:0000259" key="1">
    <source>
        <dbReference type="Pfam" id="PF26300"/>
    </source>
</evidence>
<name>A0A7X1E2Y9_9BACT</name>
<dbReference type="InterPro" id="IPR058710">
    <property type="entry name" value="PEPCK_lobe_2"/>
</dbReference>
<dbReference type="EMBL" id="JACHVA010000017">
    <property type="protein sequence ID" value="MBC2600393.1"/>
    <property type="molecule type" value="Genomic_DNA"/>
</dbReference>
<proteinExistence type="predicted"/>
<sequence length="1150" mass="129705">MTKQDLSRRLGIGDSPFSKKDIADYVNLKLEALGSRGFQDDQESAVMGLAEPFLRSVKARTHLAESPLPPVDRRIQDFLDKLAAHVGEETAALPRETLILDRHGLARQLSIPGNADHFKSSVNDSYRVSQGVLHNPKSDRRTTAGVFHVADWGLPVPADKKAVPAVAALRLFRAAMNPPEEFMLVPLTAKQEEKAHCWVSLLLRPTVRPEVPGYSPKKSMEVRFFAPAVLSSNLDFVESIFGNAGDPFLPENDSALDVQGWSGQTGCVILAPHLGRLTKKELGLPNISEATERQKRDGMCWEKEDELYNDGSAFKITFRTTDGLIVTAISDSYFGYSKKEVKTQISFAANLSGQSEEEHAGGALVFPSYDLGEEFVPGSQIPQGKHTIAEVKERFSDSIDFKPEGYGVDKKYPEIFYVPEETRISLEEQTVTWPIDGKEQKLRLDPNCIYVFPSGYQVRMIKPAEGRRWRLRGTNPEATFCHKPCTVSGGGKSEISKSLEDAIISGPVFVSDFHHDFKIAKEVLDHDYSKRFLDTSRNRTNSRSILSNERSLGSVIKLLTPSKIDYTDEYNEWLQTIPQHVKDLVLIIKRFYKTDWADDWMDRFSVDVVDGQPGYELRYRNKKLVTQFLRVGYTEEGSWRTFGLRKDFLPAFKISREDDISASTVVPTQAVSGLSSEVTRESIKFTTNCEYRFFQRPDDAIIRGYDKQAEYDITRDDVFLSNYHPLTHEEVEEQINDTIRFEQYTKPVQDRLTSFHRSGSPDYCASSANPRIVDGKLTKNPRYLQIRPDIENEKGNYVALIAAHLSRRVPPAEAAQFPVNSVLPGHRNNPPDAENGIRALCAFNPIHYFELPELFMEFTASLTGKSPSTTGAGSEGALTKGPFNALLPVHDLNNALVSFILTDYPAFMTSAGYVGAKMRVDHDISLLVPEIWSRLSPEEREPEFMMKEGFLEKVDDFDHNGETILGSRLGYRITSRFVRIILGRIFNNPSSVIPREMLEPELQDKEAYVDSIRNIVEAQQRVAKNYFEDGSIDLACPPLKALLHIMKDGNYEGKTIDDPEIREQFTRESLIASDWYQKRLENQASFDLKHLKRVSDYLESKSTNSLSMGGIGKEQLEERQKIVNAEIEKVNGADYIKTLIGTLGCDFSEI</sequence>
<evidence type="ECO:0000313" key="3">
    <source>
        <dbReference type="Proteomes" id="UP000525652"/>
    </source>
</evidence>
<comment type="caution">
    <text evidence="2">The sequence shown here is derived from an EMBL/GenBank/DDBJ whole genome shotgun (WGS) entry which is preliminary data.</text>
</comment>
<dbReference type="Proteomes" id="UP000525652">
    <property type="component" value="Unassembled WGS sequence"/>
</dbReference>
<keyword evidence="3" id="KW-1185">Reference proteome</keyword>
<reference evidence="2 3" key="1">
    <citation type="submission" date="2020-07" db="EMBL/GenBank/DDBJ databases">
        <authorList>
            <person name="Feng X."/>
        </authorList>
    </citation>
    <scope>NUCLEOTIDE SEQUENCE [LARGE SCALE GENOMIC DNA]</scope>
    <source>
        <strain evidence="2 3">JCM14086</strain>
    </source>
</reference>